<reference evidence="7 8" key="1">
    <citation type="submission" date="2023-07" db="EMBL/GenBank/DDBJ databases">
        <title>Sorghum-associated microbial communities from plants grown in Nebraska, USA.</title>
        <authorList>
            <person name="Schachtman D."/>
        </authorList>
    </citation>
    <scope>NUCLEOTIDE SEQUENCE [LARGE SCALE GENOMIC DNA]</scope>
    <source>
        <strain evidence="7 8">DS2154</strain>
    </source>
</reference>
<evidence type="ECO:0000313" key="7">
    <source>
        <dbReference type="EMBL" id="MDR6530408.1"/>
    </source>
</evidence>
<evidence type="ECO:0000256" key="3">
    <source>
        <dbReference type="ARBA" id="ARBA00022989"/>
    </source>
</evidence>
<keyword evidence="4" id="KW-0472">Membrane</keyword>
<keyword evidence="2" id="KW-0812">Transmembrane</keyword>
<evidence type="ECO:0000256" key="1">
    <source>
        <dbReference type="ARBA" id="ARBA00004127"/>
    </source>
</evidence>
<dbReference type="EMBL" id="JAVDRL010000003">
    <property type="protein sequence ID" value="MDR6530408.1"/>
    <property type="molecule type" value="Genomic_DNA"/>
</dbReference>
<evidence type="ECO:0000256" key="5">
    <source>
        <dbReference type="SAM" id="MobiDB-lite"/>
    </source>
</evidence>
<feature type="region of interest" description="Disordered" evidence="5">
    <location>
        <begin position="1"/>
        <end position="23"/>
    </location>
</feature>
<keyword evidence="8" id="KW-1185">Reference proteome</keyword>
<dbReference type="RefSeq" id="WP_310029953.1">
    <property type="nucleotide sequence ID" value="NZ_JAVDRL010000003.1"/>
</dbReference>
<evidence type="ECO:0000256" key="4">
    <source>
        <dbReference type="ARBA" id="ARBA00023136"/>
    </source>
</evidence>
<organism evidence="7 8">
    <name type="scientific">Caulobacter rhizosphaerae</name>
    <dbReference type="NCBI Taxonomy" id="2010972"/>
    <lineage>
        <taxon>Bacteria</taxon>
        <taxon>Pseudomonadati</taxon>
        <taxon>Pseudomonadota</taxon>
        <taxon>Alphaproteobacteria</taxon>
        <taxon>Caulobacterales</taxon>
        <taxon>Caulobacteraceae</taxon>
        <taxon>Caulobacter</taxon>
    </lineage>
</organism>
<keyword evidence="3" id="KW-1133">Transmembrane helix</keyword>
<sequence length="145" mass="15453">MSADAKPSPDVNPKGVDPEANAREVLDPKKALVPATVKVNERRVARGFWPKIRKVAAKVPFAADALSLWWCAKDPTTPTAAKGMMLAALAYFVLPTDAIPDVLPAIGFTDDAAVIAALIAIVGKNLKPRHKDEARTFLAKLGADD</sequence>
<accession>A0ABU1MW48</accession>
<protein>
    <submittedName>
        <fullName evidence="7">Uncharacterized membrane protein YkvA (DUF1232 family)</fullName>
    </submittedName>
</protein>
<dbReference type="Pfam" id="PF06803">
    <property type="entry name" value="DUF1232"/>
    <property type="match status" value="1"/>
</dbReference>
<name>A0ABU1MW48_9CAUL</name>
<evidence type="ECO:0000313" key="8">
    <source>
        <dbReference type="Proteomes" id="UP001262754"/>
    </source>
</evidence>
<dbReference type="Proteomes" id="UP001262754">
    <property type="component" value="Unassembled WGS sequence"/>
</dbReference>
<dbReference type="PIRSF" id="PIRSF031804">
    <property type="entry name" value="UCP031804"/>
    <property type="match status" value="1"/>
</dbReference>
<dbReference type="InterPro" id="IPR016983">
    <property type="entry name" value="UCP031804"/>
</dbReference>
<evidence type="ECO:0000256" key="2">
    <source>
        <dbReference type="ARBA" id="ARBA00022692"/>
    </source>
</evidence>
<dbReference type="InterPro" id="IPR010652">
    <property type="entry name" value="DUF1232"/>
</dbReference>
<comment type="subcellular location">
    <subcellularLocation>
        <location evidence="1">Endomembrane system</location>
        <topology evidence="1">Multi-pass membrane protein</topology>
    </subcellularLocation>
</comment>
<gene>
    <name evidence="7" type="ORF">J2800_001144</name>
</gene>
<evidence type="ECO:0000259" key="6">
    <source>
        <dbReference type="Pfam" id="PF06803"/>
    </source>
</evidence>
<comment type="caution">
    <text evidence="7">The sequence shown here is derived from an EMBL/GenBank/DDBJ whole genome shotgun (WGS) entry which is preliminary data.</text>
</comment>
<proteinExistence type="predicted"/>
<feature type="domain" description="DUF1232" evidence="6">
    <location>
        <begin position="81"/>
        <end position="116"/>
    </location>
</feature>